<organism evidence="3 4">
    <name type="scientific">Phycisphaera mikurensis (strain NBRC 102666 / KCTC 22515 / FYK2301M01)</name>
    <dbReference type="NCBI Taxonomy" id="1142394"/>
    <lineage>
        <taxon>Bacteria</taxon>
        <taxon>Pseudomonadati</taxon>
        <taxon>Planctomycetota</taxon>
        <taxon>Phycisphaerae</taxon>
        <taxon>Phycisphaerales</taxon>
        <taxon>Phycisphaeraceae</taxon>
        <taxon>Phycisphaera</taxon>
    </lineage>
</organism>
<dbReference type="STRING" id="1142394.PSMK_24500"/>
<protein>
    <submittedName>
        <fullName evidence="3">Uncharacterized protein</fullName>
    </submittedName>
</protein>
<feature type="chain" id="PRO_5003629233" evidence="2">
    <location>
        <begin position="20"/>
        <end position="327"/>
    </location>
</feature>
<dbReference type="AlphaFoldDB" id="I0IH71"/>
<reference evidence="3 4" key="1">
    <citation type="submission" date="2012-02" db="EMBL/GenBank/DDBJ databases">
        <title>Complete genome sequence of Phycisphaera mikurensis NBRC 102666.</title>
        <authorList>
            <person name="Ankai A."/>
            <person name="Hosoyama A."/>
            <person name="Terui Y."/>
            <person name="Sekine M."/>
            <person name="Fukai R."/>
            <person name="Kato Y."/>
            <person name="Nakamura S."/>
            <person name="Yamada-Narita S."/>
            <person name="Kawakoshi A."/>
            <person name="Fukunaga Y."/>
            <person name="Yamazaki S."/>
            <person name="Fujita N."/>
        </authorList>
    </citation>
    <scope>NUCLEOTIDE SEQUENCE [LARGE SCALE GENOMIC DNA]</scope>
    <source>
        <strain evidence="4">NBRC 102666 / KCTC 22515 / FYK2301M01</strain>
    </source>
</reference>
<evidence type="ECO:0000313" key="3">
    <source>
        <dbReference type="EMBL" id="BAM04609.1"/>
    </source>
</evidence>
<proteinExistence type="predicted"/>
<dbReference type="Proteomes" id="UP000007881">
    <property type="component" value="Chromosome"/>
</dbReference>
<accession>I0IH71</accession>
<dbReference type="EMBL" id="AP012338">
    <property type="protein sequence ID" value="BAM04609.1"/>
    <property type="molecule type" value="Genomic_DNA"/>
</dbReference>
<gene>
    <name evidence="3" type="ordered locus">PSMK_24500</name>
</gene>
<dbReference type="RefSeq" id="WP_014437822.1">
    <property type="nucleotide sequence ID" value="NC_017080.1"/>
</dbReference>
<feature type="signal peptide" evidence="2">
    <location>
        <begin position="1"/>
        <end position="19"/>
    </location>
</feature>
<evidence type="ECO:0000256" key="1">
    <source>
        <dbReference type="SAM" id="MobiDB-lite"/>
    </source>
</evidence>
<feature type="region of interest" description="Disordered" evidence="1">
    <location>
        <begin position="295"/>
        <end position="327"/>
    </location>
</feature>
<dbReference type="HOGENOM" id="CLU_849536_0_0_0"/>
<name>I0IH71_PHYMF</name>
<evidence type="ECO:0000256" key="2">
    <source>
        <dbReference type="SAM" id="SignalP"/>
    </source>
</evidence>
<evidence type="ECO:0000313" key="4">
    <source>
        <dbReference type="Proteomes" id="UP000007881"/>
    </source>
</evidence>
<sequence length="327" mass="34210">MRRASPGPVLLLIALGTLAAPARPQQAVEAAEPADAAAAGVTLSVRPVHVQLQRSLGFDEEGEVRQRDAGLAIRLVADVETGLEVLSVAPPEVASLTCSFGLAIPLPPGARPRQGPQPLQRRHGDAGPGSVSIQLQLPHPPAADGIREASGTLTLTVADGPRRELRFVPLDRFLGRTVVVEDLGGAEVKPTRDRNGRVRFDVPAALARKVGGVGYARPGEAAAFDPEPARFSPQGGDQATVWLQDQRVPEGGGVVFRVYPDAREIVLPWRCGPFALPTAQPPAGLRLALRTVAEGAAPEGEAGPGAAEAADRPLPLRIDGEPQPPLE</sequence>
<dbReference type="KEGG" id="phm:PSMK_24500"/>
<keyword evidence="2" id="KW-0732">Signal</keyword>
<feature type="region of interest" description="Disordered" evidence="1">
    <location>
        <begin position="107"/>
        <end position="138"/>
    </location>
</feature>
<keyword evidence="4" id="KW-1185">Reference proteome</keyword>
<feature type="compositionally biased region" description="Low complexity" evidence="1">
    <location>
        <begin position="295"/>
        <end position="308"/>
    </location>
</feature>